<dbReference type="InterPro" id="IPR023582">
    <property type="entry name" value="Impact"/>
</dbReference>
<dbReference type="OrthoDB" id="69641at2759"/>
<organism evidence="2 3">
    <name type="scientific">Allacma fusca</name>
    <dbReference type="NCBI Taxonomy" id="39272"/>
    <lineage>
        <taxon>Eukaryota</taxon>
        <taxon>Metazoa</taxon>
        <taxon>Ecdysozoa</taxon>
        <taxon>Arthropoda</taxon>
        <taxon>Hexapoda</taxon>
        <taxon>Collembola</taxon>
        <taxon>Symphypleona</taxon>
        <taxon>Sminthuridae</taxon>
        <taxon>Allacma</taxon>
    </lineage>
</organism>
<dbReference type="EMBL" id="CAJVCH010303201">
    <property type="protein sequence ID" value="CAG7785763.1"/>
    <property type="molecule type" value="Genomic_DNA"/>
</dbReference>
<dbReference type="GO" id="GO:0005737">
    <property type="term" value="C:cytoplasm"/>
    <property type="evidence" value="ECO:0007669"/>
    <property type="project" value="TreeGrafter"/>
</dbReference>
<dbReference type="Proteomes" id="UP000708208">
    <property type="component" value="Unassembled WGS sequence"/>
</dbReference>
<dbReference type="Pfam" id="PF01205">
    <property type="entry name" value="Impact_N"/>
    <property type="match status" value="1"/>
</dbReference>
<evidence type="ECO:0000313" key="3">
    <source>
        <dbReference type="Proteomes" id="UP000708208"/>
    </source>
</evidence>
<feature type="domain" description="Impact N-terminal" evidence="1">
    <location>
        <begin position="14"/>
        <end position="79"/>
    </location>
</feature>
<proteinExistence type="predicted"/>
<evidence type="ECO:0000313" key="2">
    <source>
        <dbReference type="EMBL" id="CAG7785763.1"/>
    </source>
</evidence>
<feature type="non-terminal residue" evidence="2">
    <location>
        <position position="1"/>
    </location>
</feature>
<dbReference type="InterPro" id="IPR001498">
    <property type="entry name" value="Impact_N"/>
</dbReference>
<keyword evidence="3" id="KW-1185">Reference proteome</keyword>
<protein>
    <recommendedName>
        <fullName evidence="1">Impact N-terminal domain-containing protein</fullName>
    </recommendedName>
</protein>
<dbReference type="GO" id="GO:0006446">
    <property type="term" value="P:regulation of translational initiation"/>
    <property type="evidence" value="ECO:0007669"/>
    <property type="project" value="TreeGrafter"/>
</dbReference>
<dbReference type="AlphaFoldDB" id="A0A8J2L1A2"/>
<dbReference type="GO" id="GO:0140469">
    <property type="term" value="P:GCN2-mediated signaling"/>
    <property type="evidence" value="ECO:0007669"/>
    <property type="project" value="TreeGrafter"/>
</dbReference>
<name>A0A8J2L1A2_9HEXA</name>
<evidence type="ECO:0000259" key="1">
    <source>
        <dbReference type="Pfam" id="PF01205"/>
    </source>
</evidence>
<reference evidence="2" key="1">
    <citation type="submission" date="2021-06" db="EMBL/GenBank/DDBJ databases">
        <authorList>
            <person name="Hodson N. C."/>
            <person name="Mongue J. A."/>
            <person name="Jaron S. K."/>
        </authorList>
    </citation>
    <scope>NUCLEOTIDE SEQUENCE</scope>
</reference>
<sequence>MAGWRRTKLTFVFYRIFKDDQANAIQDCEDDGETHAGSRLLHLLQILDCRNVLVVVTRWYGGIQLHGDRFKHINNVARILLEKHGFINKA</sequence>
<dbReference type="PANTHER" id="PTHR16301:SF25">
    <property type="entry name" value="PROTEIN IMPACT"/>
    <property type="match status" value="1"/>
</dbReference>
<gene>
    <name evidence="2" type="ORF">AFUS01_LOCUS24370</name>
</gene>
<comment type="caution">
    <text evidence="2">The sequence shown here is derived from an EMBL/GenBank/DDBJ whole genome shotgun (WGS) entry which is preliminary data.</text>
</comment>
<dbReference type="PANTHER" id="PTHR16301">
    <property type="entry name" value="IMPACT-RELATED"/>
    <property type="match status" value="1"/>
</dbReference>
<accession>A0A8J2L1A2</accession>